<dbReference type="Proteomes" id="UP001530400">
    <property type="component" value="Unassembled WGS sequence"/>
</dbReference>
<dbReference type="PANTHER" id="PTHR14155">
    <property type="entry name" value="RING FINGER DOMAIN-CONTAINING"/>
    <property type="match status" value="1"/>
</dbReference>
<accession>A0ABD3NJN5</accession>
<feature type="compositionally biased region" description="Basic and acidic residues" evidence="5">
    <location>
        <begin position="380"/>
        <end position="391"/>
    </location>
</feature>
<feature type="region of interest" description="Disordered" evidence="5">
    <location>
        <begin position="377"/>
        <end position="404"/>
    </location>
</feature>
<feature type="compositionally biased region" description="Gly residues" evidence="5">
    <location>
        <begin position="392"/>
        <end position="404"/>
    </location>
</feature>
<gene>
    <name evidence="7" type="ORF">ACHAWO_001895</name>
</gene>
<name>A0ABD3NJN5_9STRA</name>
<keyword evidence="3" id="KW-0862">Zinc</keyword>
<dbReference type="SMART" id="SM00184">
    <property type="entry name" value="RING"/>
    <property type="match status" value="1"/>
</dbReference>
<evidence type="ECO:0000313" key="8">
    <source>
        <dbReference type="Proteomes" id="UP001530400"/>
    </source>
</evidence>
<keyword evidence="8" id="KW-1185">Reference proteome</keyword>
<dbReference type="GO" id="GO:0008270">
    <property type="term" value="F:zinc ion binding"/>
    <property type="evidence" value="ECO:0007669"/>
    <property type="project" value="UniProtKB-KW"/>
</dbReference>
<evidence type="ECO:0000256" key="1">
    <source>
        <dbReference type="ARBA" id="ARBA00022723"/>
    </source>
</evidence>
<keyword evidence="1" id="KW-0479">Metal-binding</keyword>
<dbReference type="InterPro" id="IPR053238">
    <property type="entry name" value="RING-H2_zinc_finger"/>
</dbReference>
<dbReference type="AlphaFoldDB" id="A0ABD3NJN5"/>
<dbReference type="EMBL" id="JALLPJ020001146">
    <property type="protein sequence ID" value="KAL3775628.1"/>
    <property type="molecule type" value="Genomic_DNA"/>
</dbReference>
<dbReference type="InterPro" id="IPR001841">
    <property type="entry name" value="Znf_RING"/>
</dbReference>
<evidence type="ECO:0000256" key="3">
    <source>
        <dbReference type="ARBA" id="ARBA00022833"/>
    </source>
</evidence>
<reference evidence="7 8" key="1">
    <citation type="submission" date="2024-10" db="EMBL/GenBank/DDBJ databases">
        <title>Updated reference genomes for cyclostephanoid diatoms.</title>
        <authorList>
            <person name="Roberts W.R."/>
            <person name="Alverson A.J."/>
        </authorList>
    </citation>
    <scope>NUCLEOTIDE SEQUENCE [LARGE SCALE GENOMIC DNA]</scope>
    <source>
        <strain evidence="7 8">AJA010-31</strain>
    </source>
</reference>
<evidence type="ECO:0000259" key="6">
    <source>
        <dbReference type="PROSITE" id="PS50089"/>
    </source>
</evidence>
<dbReference type="PROSITE" id="PS50089">
    <property type="entry name" value="ZF_RING_2"/>
    <property type="match status" value="1"/>
</dbReference>
<organism evidence="7 8">
    <name type="scientific">Cyclotella atomus</name>
    <dbReference type="NCBI Taxonomy" id="382360"/>
    <lineage>
        <taxon>Eukaryota</taxon>
        <taxon>Sar</taxon>
        <taxon>Stramenopiles</taxon>
        <taxon>Ochrophyta</taxon>
        <taxon>Bacillariophyta</taxon>
        <taxon>Coscinodiscophyceae</taxon>
        <taxon>Thalassiosirophycidae</taxon>
        <taxon>Stephanodiscales</taxon>
        <taxon>Stephanodiscaceae</taxon>
        <taxon>Cyclotella</taxon>
    </lineage>
</organism>
<feature type="domain" description="RING-type" evidence="6">
    <location>
        <begin position="326"/>
        <end position="368"/>
    </location>
</feature>
<dbReference type="Gene3D" id="3.50.30.30">
    <property type="match status" value="1"/>
</dbReference>
<proteinExistence type="predicted"/>
<evidence type="ECO:0000256" key="2">
    <source>
        <dbReference type="ARBA" id="ARBA00022771"/>
    </source>
</evidence>
<keyword evidence="2 4" id="KW-0863">Zinc-finger</keyword>
<evidence type="ECO:0000256" key="4">
    <source>
        <dbReference type="PROSITE-ProRule" id="PRU00175"/>
    </source>
</evidence>
<evidence type="ECO:0000256" key="5">
    <source>
        <dbReference type="SAM" id="MobiDB-lite"/>
    </source>
</evidence>
<dbReference type="InterPro" id="IPR013083">
    <property type="entry name" value="Znf_RING/FYVE/PHD"/>
</dbReference>
<comment type="caution">
    <text evidence="7">The sequence shown here is derived from an EMBL/GenBank/DDBJ whole genome shotgun (WGS) entry which is preliminary data.</text>
</comment>
<sequence>MSNPSWCPACEESCPDQPDGMCTTCGEELQPPPSFANNESSTTSPSRQAHHDPIAMAMLASSIQNTGIDATSILPIVNQLQSAANNTNGNQGISDIASLLPPEALNPQAGTSRHRPVSKRVLDYLKRVVLTGQSAELFDAQVSLFDARDMNDMSLSVSTVSLKLNAVPGEFGPIDNTSRKAAALVICSPRTTKGGLSLDTLNEISILRQHRMPFVAYVERGDGITFVQKALACQNAGKDTADKSGEKSLCCGVIVGNAGIAKEVWPYVMQDTKNEAETFGLYVPVVMVRRDDGQKIVQWAVKRQSTGVLQYTPCQIHVNSKEDHSCPVCAECYVAGATIVRLPTCGHVFHESCAMMWLTKHNTCPYCRKELPTEDEEYEVERRRREARDSGGGDNGAGGTSFYG</sequence>
<dbReference type="Pfam" id="PF13639">
    <property type="entry name" value="zf-RING_2"/>
    <property type="match status" value="1"/>
</dbReference>
<protein>
    <recommendedName>
        <fullName evidence="6">RING-type domain-containing protein</fullName>
    </recommendedName>
</protein>
<dbReference type="PANTHER" id="PTHR14155:SF627">
    <property type="entry name" value="OS06G0192800 PROTEIN"/>
    <property type="match status" value="1"/>
</dbReference>
<evidence type="ECO:0000313" key="7">
    <source>
        <dbReference type="EMBL" id="KAL3775628.1"/>
    </source>
</evidence>
<dbReference type="SUPFAM" id="SSF57850">
    <property type="entry name" value="RING/U-box"/>
    <property type="match status" value="1"/>
</dbReference>
<dbReference type="Gene3D" id="3.30.40.10">
    <property type="entry name" value="Zinc/RING finger domain, C3HC4 (zinc finger)"/>
    <property type="match status" value="1"/>
</dbReference>